<feature type="compositionally biased region" description="Basic and acidic residues" evidence="1">
    <location>
        <begin position="1"/>
        <end position="15"/>
    </location>
</feature>
<proteinExistence type="predicted"/>
<protein>
    <submittedName>
        <fullName evidence="3">KIF-binding protein</fullName>
    </submittedName>
</protein>
<sequence>MVEPNDKGDAIKDLTSELNDSQNKEVSCTKPVRGKSEVVKLTEEAMDESDDDEEVNSAKKNADDKFVRQLLSGAQDVKNNEEEAMDESDDDEEVNSAKKNADDKFVRQLLSGAQDVKNNEGNIQNKPKTTEEIEEEEFMRELAKKPLSYFSNMKELPDAIAKKYYKKRVFIYIAVALCYTKGTLICNQQEISRRWKESEKRIKETEELLMDIKYEDKSLEEDRLEILGELLDKASQSFEICDEHEHRRIPIGHRIVLETRLLTVFNNAIDIIYKIVGEFDKLKDDQVGVNDERDQLRYEIRYCDAVFTEVHERFLKSYLEMPW</sequence>
<dbReference type="Proteomes" id="UP000036681">
    <property type="component" value="Unplaced"/>
</dbReference>
<evidence type="ECO:0000313" key="2">
    <source>
        <dbReference type="Proteomes" id="UP000036681"/>
    </source>
</evidence>
<organism evidence="2 3">
    <name type="scientific">Ascaris lumbricoides</name>
    <name type="common">Giant roundworm</name>
    <dbReference type="NCBI Taxonomy" id="6252"/>
    <lineage>
        <taxon>Eukaryota</taxon>
        <taxon>Metazoa</taxon>
        <taxon>Ecdysozoa</taxon>
        <taxon>Nematoda</taxon>
        <taxon>Chromadorea</taxon>
        <taxon>Rhabditida</taxon>
        <taxon>Spirurina</taxon>
        <taxon>Ascaridomorpha</taxon>
        <taxon>Ascaridoidea</taxon>
        <taxon>Ascarididae</taxon>
        <taxon>Ascaris</taxon>
    </lineage>
</organism>
<feature type="compositionally biased region" description="Polar residues" evidence="1">
    <location>
        <begin position="16"/>
        <end position="26"/>
    </location>
</feature>
<feature type="compositionally biased region" description="Acidic residues" evidence="1">
    <location>
        <begin position="82"/>
        <end position="94"/>
    </location>
</feature>
<evidence type="ECO:0000313" key="3">
    <source>
        <dbReference type="WBParaSite" id="ALUE_0001937101-mRNA-1"/>
    </source>
</evidence>
<dbReference type="WBParaSite" id="ALUE_0001937101-mRNA-1">
    <property type="protein sequence ID" value="ALUE_0001937101-mRNA-1"/>
    <property type="gene ID" value="ALUE_0001937101"/>
</dbReference>
<feature type="compositionally biased region" description="Basic and acidic residues" evidence="1">
    <location>
        <begin position="34"/>
        <end position="43"/>
    </location>
</feature>
<evidence type="ECO:0000256" key="1">
    <source>
        <dbReference type="SAM" id="MobiDB-lite"/>
    </source>
</evidence>
<feature type="compositionally biased region" description="Basic and acidic residues" evidence="1">
    <location>
        <begin position="56"/>
        <end position="67"/>
    </location>
</feature>
<keyword evidence="2" id="KW-1185">Reference proteome</keyword>
<accession>A0A0M3IKU4</accession>
<dbReference type="AlphaFoldDB" id="A0A0M3IKU4"/>
<reference evidence="3" key="1">
    <citation type="submission" date="2017-02" db="UniProtKB">
        <authorList>
            <consortium name="WormBaseParasite"/>
        </authorList>
    </citation>
    <scope>IDENTIFICATION</scope>
</reference>
<name>A0A0M3IKU4_ASCLU</name>
<feature type="region of interest" description="Disordered" evidence="1">
    <location>
        <begin position="1"/>
        <end position="101"/>
    </location>
</feature>
<feature type="compositionally biased region" description="Acidic residues" evidence="1">
    <location>
        <begin position="44"/>
        <end position="55"/>
    </location>
</feature>